<dbReference type="Proteomes" id="UP000682843">
    <property type="component" value="Chromosome"/>
</dbReference>
<accession>A0ABX8AAX5</accession>
<keyword evidence="3" id="KW-1185">Reference proteome</keyword>
<keyword evidence="1" id="KW-0812">Transmembrane</keyword>
<gene>
    <name evidence="2" type="ORF">RPMA_12540</name>
</gene>
<evidence type="ECO:0000313" key="2">
    <source>
        <dbReference type="EMBL" id="QUS39573.1"/>
    </source>
</evidence>
<evidence type="ECO:0008006" key="4">
    <source>
        <dbReference type="Google" id="ProtNLM"/>
    </source>
</evidence>
<keyword evidence="1" id="KW-1133">Transmembrane helix</keyword>
<feature type="transmembrane region" description="Helical" evidence="1">
    <location>
        <begin position="12"/>
        <end position="34"/>
    </location>
</feature>
<protein>
    <recommendedName>
        <fullName evidence="4">Chemotaxis protein</fullName>
    </recommendedName>
</protein>
<keyword evidence="1" id="KW-0472">Membrane</keyword>
<evidence type="ECO:0000313" key="3">
    <source>
        <dbReference type="Proteomes" id="UP000682843"/>
    </source>
</evidence>
<dbReference type="EMBL" id="CP036498">
    <property type="protein sequence ID" value="QUS39573.1"/>
    <property type="molecule type" value="Genomic_DNA"/>
</dbReference>
<sequence>MGSPVGSLEGWGAIAAIIGGGGISGILIAIFGYLSAARGGRKGEPERAAGVAGISALMADSGSINGLTLSIDRLALSADKVALITIENRQEMKEASSRLIKLGNDMVDEVRELRRAVEDAK</sequence>
<reference evidence="2 3" key="1">
    <citation type="submission" date="2019-02" db="EMBL/GenBank/DDBJ databases">
        <title>Emended description of the genus Rhodopseudomonas and description of Rhodopseudomonas albus sp. nov., a non-phototrophic, heavy-metal-tolerant bacterium isolated from garden soil.</title>
        <authorList>
            <person name="Bao Z."/>
            <person name="Cao W.W."/>
            <person name="Sato Y."/>
            <person name="Nishizawa T."/>
            <person name="Zhao J."/>
            <person name="Guo Y."/>
            <person name="Ohta H."/>
        </authorList>
    </citation>
    <scope>NUCLEOTIDE SEQUENCE [LARGE SCALE GENOMIC DNA]</scope>
    <source>
        <strain evidence="2 3">SK50-23</strain>
    </source>
</reference>
<name>A0ABX8AAX5_9BRAD</name>
<evidence type="ECO:0000256" key="1">
    <source>
        <dbReference type="SAM" id="Phobius"/>
    </source>
</evidence>
<dbReference type="RefSeq" id="WP_211913119.1">
    <property type="nucleotide sequence ID" value="NZ_CP036498.1"/>
</dbReference>
<proteinExistence type="predicted"/>
<organism evidence="2 3">
    <name type="scientific">Tardiphaga alba</name>
    <dbReference type="NCBI Taxonomy" id="340268"/>
    <lineage>
        <taxon>Bacteria</taxon>
        <taxon>Pseudomonadati</taxon>
        <taxon>Pseudomonadota</taxon>
        <taxon>Alphaproteobacteria</taxon>
        <taxon>Hyphomicrobiales</taxon>
        <taxon>Nitrobacteraceae</taxon>
        <taxon>Tardiphaga</taxon>
    </lineage>
</organism>